<organism evidence="2 3">
    <name type="scientific">Flavobacterium aquaticum</name>
    <dbReference type="NCBI Taxonomy" id="1236486"/>
    <lineage>
        <taxon>Bacteria</taxon>
        <taxon>Pseudomonadati</taxon>
        <taxon>Bacteroidota</taxon>
        <taxon>Flavobacteriia</taxon>
        <taxon>Flavobacteriales</taxon>
        <taxon>Flavobacteriaceae</taxon>
        <taxon>Flavobacterium</taxon>
    </lineage>
</organism>
<protein>
    <submittedName>
        <fullName evidence="2">Glycosyltransferase involved in cell wall biosynthesis</fullName>
    </submittedName>
</protein>
<proteinExistence type="predicted"/>
<accession>A0A327YQG0</accession>
<dbReference type="RefSeq" id="WP_111566777.1">
    <property type="nucleotide sequence ID" value="NZ_QLMI01000004.1"/>
</dbReference>
<dbReference type="Proteomes" id="UP000249620">
    <property type="component" value="Unassembled WGS sequence"/>
</dbReference>
<dbReference type="GO" id="GO:0009103">
    <property type="term" value="P:lipopolysaccharide biosynthetic process"/>
    <property type="evidence" value="ECO:0007669"/>
    <property type="project" value="TreeGrafter"/>
</dbReference>
<dbReference type="PANTHER" id="PTHR46401:SF2">
    <property type="entry name" value="GLYCOSYLTRANSFERASE WBBK-RELATED"/>
    <property type="match status" value="1"/>
</dbReference>
<name>A0A327YQG0_9FLAO</name>
<dbReference type="OrthoDB" id="1059846at2"/>
<dbReference type="PANTHER" id="PTHR46401">
    <property type="entry name" value="GLYCOSYLTRANSFERASE WBBK-RELATED"/>
    <property type="match status" value="1"/>
</dbReference>
<evidence type="ECO:0000313" key="2">
    <source>
        <dbReference type="EMBL" id="RAK22546.1"/>
    </source>
</evidence>
<dbReference type="EMBL" id="QLMI01000004">
    <property type="protein sequence ID" value="RAK22546.1"/>
    <property type="molecule type" value="Genomic_DNA"/>
</dbReference>
<reference evidence="2 3" key="1">
    <citation type="submission" date="2018-06" db="EMBL/GenBank/DDBJ databases">
        <title>Genomic Encyclopedia of Type Strains, Phase III (KMG-III): the genomes of soil and plant-associated and newly described type strains.</title>
        <authorList>
            <person name="Whitman W."/>
        </authorList>
    </citation>
    <scope>NUCLEOTIDE SEQUENCE [LARGE SCALE GENOMIC DNA]</scope>
    <source>
        <strain evidence="2 3">CGMCC 1.12398</strain>
    </source>
</reference>
<dbReference type="Pfam" id="PF13692">
    <property type="entry name" value="Glyco_trans_1_4"/>
    <property type="match status" value="1"/>
</dbReference>
<gene>
    <name evidence="2" type="ORF">B0I03_10468</name>
</gene>
<evidence type="ECO:0000256" key="1">
    <source>
        <dbReference type="ARBA" id="ARBA00022679"/>
    </source>
</evidence>
<keyword evidence="1 2" id="KW-0808">Transferase</keyword>
<sequence>MKILYFYPENPAALNQGNNARAFALLQYFKNRNHKIDYVGIASKSFSEGDLEAIKNANLIENGFLLKRDKRISKTLSYLFTYAIPNKLKGRIRDFDRTRFGHKEQFSKILKDNQYDYIIISYAYWAELIRENKHLKNAKLIIDTHDFLTSQFQNQKRFNLGKYFDKEIEVLNLFQKVWVISSDENYVFSQFVSSDVITIPHALEVKFQLNSTKKYDLVYVASSNEHNVKSAKWFFEEVYPKLNANLSTCVVGKINEHIPELPNVTKMHFVEDLNQVYSESRVAICPMLSGTGLKIKVVEALSFGLPVVCNERGIDGLLNKTNNGCLVTNDAATFSKHIEQLLADNNFYGQQQTLAKNFFLNYLSTEVVYSELDNIFK</sequence>
<keyword evidence="3" id="KW-1185">Reference proteome</keyword>
<dbReference type="Gene3D" id="3.40.50.2000">
    <property type="entry name" value="Glycogen Phosphorylase B"/>
    <property type="match status" value="1"/>
</dbReference>
<evidence type="ECO:0000313" key="3">
    <source>
        <dbReference type="Proteomes" id="UP000249620"/>
    </source>
</evidence>
<dbReference type="AlphaFoldDB" id="A0A327YQG0"/>
<dbReference type="GO" id="GO:0016757">
    <property type="term" value="F:glycosyltransferase activity"/>
    <property type="evidence" value="ECO:0007669"/>
    <property type="project" value="TreeGrafter"/>
</dbReference>
<comment type="caution">
    <text evidence="2">The sequence shown here is derived from an EMBL/GenBank/DDBJ whole genome shotgun (WGS) entry which is preliminary data.</text>
</comment>
<dbReference type="SUPFAM" id="SSF53756">
    <property type="entry name" value="UDP-Glycosyltransferase/glycogen phosphorylase"/>
    <property type="match status" value="1"/>
</dbReference>